<feature type="chain" id="PRO_5037351539" description="LVIVD repeat-containing protein" evidence="1">
    <location>
        <begin position="23"/>
        <end position="516"/>
    </location>
</feature>
<organism evidence="2 3">
    <name type="scientific">Solimonas marina</name>
    <dbReference type="NCBI Taxonomy" id="2714601"/>
    <lineage>
        <taxon>Bacteria</taxon>
        <taxon>Pseudomonadati</taxon>
        <taxon>Pseudomonadota</taxon>
        <taxon>Gammaproteobacteria</taxon>
        <taxon>Nevskiales</taxon>
        <taxon>Nevskiaceae</taxon>
        <taxon>Solimonas</taxon>
    </lineage>
</organism>
<feature type="signal peptide" evidence="1">
    <location>
        <begin position="1"/>
        <end position="22"/>
    </location>
</feature>
<dbReference type="RefSeq" id="WP_168147436.1">
    <property type="nucleotide sequence ID" value="NZ_JAAVXB010000003.1"/>
</dbReference>
<dbReference type="SUPFAM" id="SSF101908">
    <property type="entry name" value="Putative isomerase YbhE"/>
    <property type="match status" value="1"/>
</dbReference>
<evidence type="ECO:0000256" key="1">
    <source>
        <dbReference type="SAM" id="SignalP"/>
    </source>
</evidence>
<evidence type="ECO:0000313" key="2">
    <source>
        <dbReference type="EMBL" id="NKF22193.1"/>
    </source>
</evidence>
<dbReference type="Proteomes" id="UP000653472">
    <property type="component" value="Unassembled WGS sequence"/>
</dbReference>
<evidence type="ECO:0000313" key="3">
    <source>
        <dbReference type="Proteomes" id="UP000653472"/>
    </source>
</evidence>
<name>A0A970B5X7_9GAMM</name>
<gene>
    <name evidence="2" type="ORF">G7Y82_07675</name>
</gene>
<evidence type="ECO:0008006" key="4">
    <source>
        <dbReference type="Google" id="ProtNLM"/>
    </source>
</evidence>
<dbReference type="EMBL" id="JAAVXB010000003">
    <property type="protein sequence ID" value="NKF22193.1"/>
    <property type="molecule type" value="Genomic_DNA"/>
</dbReference>
<dbReference type="Pfam" id="PF08309">
    <property type="entry name" value="LVIVD"/>
    <property type="match status" value="2"/>
</dbReference>
<proteinExistence type="predicted"/>
<dbReference type="InterPro" id="IPR015943">
    <property type="entry name" value="WD40/YVTN_repeat-like_dom_sf"/>
</dbReference>
<protein>
    <recommendedName>
        <fullName evidence="4">LVIVD repeat-containing protein</fullName>
    </recommendedName>
</protein>
<accession>A0A970B5X7</accession>
<comment type="caution">
    <text evidence="2">The sequence shown here is derived from an EMBL/GenBank/DDBJ whole genome shotgun (WGS) entry which is preliminary data.</text>
</comment>
<dbReference type="InterPro" id="IPR013211">
    <property type="entry name" value="LVIVD"/>
</dbReference>
<keyword evidence="3" id="KW-1185">Reference proteome</keyword>
<dbReference type="AlphaFoldDB" id="A0A970B5X7"/>
<dbReference type="PROSITE" id="PS51257">
    <property type="entry name" value="PROKAR_LIPOPROTEIN"/>
    <property type="match status" value="1"/>
</dbReference>
<keyword evidence="1" id="KW-0732">Signal</keyword>
<reference evidence="2" key="1">
    <citation type="submission" date="2020-03" db="EMBL/GenBank/DDBJ databases">
        <title>Solimonas marina sp. nov., isolated from deep seawater of the Pacific Ocean.</title>
        <authorList>
            <person name="Liu X."/>
            <person name="Lai Q."/>
            <person name="Sun F."/>
            <person name="Gai Y."/>
            <person name="Li G."/>
            <person name="Shao Z."/>
        </authorList>
    </citation>
    <scope>NUCLEOTIDE SEQUENCE</scope>
    <source>
        <strain evidence="2">C16B3</strain>
    </source>
</reference>
<dbReference type="Gene3D" id="2.130.10.10">
    <property type="entry name" value="YVTN repeat-like/Quinoprotein amine dehydrogenase"/>
    <property type="match status" value="1"/>
</dbReference>
<sequence>MSTSHARAALAAALLLWLAACGSSEPPDDVDAGVVGLAQCGPGSQPETALQGEVPLADRQDGRNLQGYSCNLKLVGQYQGTGASVVSPSFDTCAYMSTSGTLIDPLQALEPSPGVLVVDAADPAQPVQTANLTGPSMLIGTWESLKVQADRKLLGGVAVGALTGAGFFDVYDISDCAHPVQLNAIGGTSLELPDNVLGHEGNWSPDGLTYWATGTIAGSITAIDVSDPTSPKIVYTGLEGFPANHGVEFSADGNTLYLATCFPGGVTVLDVSDVQSRKAVPMIRQIGSVTWNAFSCGQHALPVSWGGKPYLIVPDEFDSEGIHIVDITDPTAPKIVRQLQLQIQYQANAELRAADTAGDGLFGYESHYCAVDTPTDPKLLACGYFQSGIRVFNVSDPTQPREVAYYNPPAQTGKGLSLQHSLHAWIGGLLPTISDLYTSGSGTNADTVGIDARYVGNFVAALPSLVVNAGGGPVSGNLSADWCSSPPRFVGDQLWVTCMDNGFMVLQFTNGVSPSQ</sequence>